<proteinExistence type="predicted"/>
<dbReference type="Pfam" id="PF13671">
    <property type="entry name" value="AAA_33"/>
    <property type="match status" value="1"/>
</dbReference>
<accession>A0A1G1WCW8</accession>
<organism evidence="1 2">
    <name type="scientific">Candidatus Woykebacteria bacterium RBG_16_43_9</name>
    <dbReference type="NCBI Taxonomy" id="1802596"/>
    <lineage>
        <taxon>Bacteria</taxon>
        <taxon>Candidatus Woykeibacteriota</taxon>
    </lineage>
</organism>
<dbReference type="EMBL" id="MHCS01000045">
    <property type="protein sequence ID" value="OGY25542.1"/>
    <property type="molecule type" value="Genomic_DNA"/>
</dbReference>
<dbReference type="SUPFAM" id="SSF52540">
    <property type="entry name" value="P-loop containing nucleoside triphosphate hydrolases"/>
    <property type="match status" value="1"/>
</dbReference>
<dbReference type="STRING" id="1802596.A2Z11_03905"/>
<gene>
    <name evidence="1" type="ORF">A2Z11_03905</name>
</gene>
<dbReference type="InterPro" id="IPR027417">
    <property type="entry name" value="P-loop_NTPase"/>
</dbReference>
<dbReference type="Gene3D" id="3.40.50.300">
    <property type="entry name" value="P-loop containing nucleotide triphosphate hydrolases"/>
    <property type="match status" value="1"/>
</dbReference>
<evidence type="ECO:0008006" key="3">
    <source>
        <dbReference type="Google" id="ProtNLM"/>
    </source>
</evidence>
<comment type="caution">
    <text evidence="1">The sequence shown here is derived from an EMBL/GenBank/DDBJ whole genome shotgun (WGS) entry which is preliminary data.</text>
</comment>
<name>A0A1G1WCW8_9BACT</name>
<dbReference type="Proteomes" id="UP000176389">
    <property type="component" value="Unassembled WGS sequence"/>
</dbReference>
<protein>
    <recommendedName>
        <fullName evidence="3">UDP-N-acetylglucosamine kinase</fullName>
    </recommendedName>
</protein>
<evidence type="ECO:0000313" key="2">
    <source>
        <dbReference type="Proteomes" id="UP000176389"/>
    </source>
</evidence>
<evidence type="ECO:0000313" key="1">
    <source>
        <dbReference type="EMBL" id="OGY25542.1"/>
    </source>
</evidence>
<reference evidence="1 2" key="1">
    <citation type="journal article" date="2016" name="Nat. Commun.">
        <title>Thousands of microbial genomes shed light on interconnected biogeochemical processes in an aquifer system.</title>
        <authorList>
            <person name="Anantharaman K."/>
            <person name="Brown C.T."/>
            <person name="Hug L.A."/>
            <person name="Sharon I."/>
            <person name="Castelle C.J."/>
            <person name="Probst A.J."/>
            <person name="Thomas B.C."/>
            <person name="Singh A."/>
            <person name="Wilkins M.J."/>
            <person name="Karaoz U."/>
            <person name="Brodie E.L."/>
            <person name="Williams K.H."/>
            <person name="Hubbard S.S."/>
            <person name="Banfield J.F."/>
        </authorList>
    </citation>
    <scope>NUCLEOTIDE SEQUENCE [LARGE SCALE GENOMIC DNA]</scope>
</reference>
<dbReference type="AlphaFoldDB" id="A0A1G1WCW8"/>
<sequence length="206" mass="23297">MADNFLDFEVLAEDNIRTLKVPQPTFKKPLAVVLVGIPASGKSTLTRKLGEKFPLTVFGEEDLTSFLAPRATMLSRDSVEVFQLATRTVEHLIKKGKPNIYDANIKTREQRELIKKIVEDSGGSFLLIYLNCPKETCYQRLQKHNLEVTRGEAKGFILDKDLFEYETFSTSPPAPDEPNVTYNCNNSESVFQIYSLVEKRLSEGKS</sequence>